<comment type="catalytic activity">
    <reaction evidence="14">
        <text>Preferential cleavage: (Ac)2-L-Lys-D-Ala-|-D-Ala. Also transpeptidation of peptidyl-alanyl moieties that are N-acyl substituents of D-alanine.</text>
        <dbReference type="EC" id="3.4.16.4"/>
    </reaction>
</comment>
<evidence type="ECO:0000256" key="4">
    <source>
        <dbReference type="ARBA" id="ARBA00022519"/>
    </source>
</evidence>
<comment type="subcellular location">
    <subcellularLocation>
        <location evidence="2">Cell membrane</location>
    </subcellularLocation>
    <subcellularLocation>
        <location evidence="1">Membrane</location>
        <topology evidence="1">Single-pass membrane protein</topology>
    </subcellularLocation>
</comment>
<dbReference type="Proteomes" id="UP000613768">
    <property type="component" value="Unassembled WGS sequence"/>
</dbReference>
<comment type="similarity">
    <text evidence="14">Belongs to the transpeptidase family. MrdA subfamily.</text>
</comment>
<dbReference type="Gene3D" id="3.30.1390.30">
    <property type="entry name" value="Penicillin-binding protein 2a, domain 3"/>
    <property type="match status" value="1"/>
</dbReference>
<dbReference type="GO" id="GO:0006508">
    <property type="term" value="P:proteolysis"/>
    <property type="evidence" value="ECO:0007669"/>
    <property type="project" value="UniProtKB-KW"/>
</dbReference>
<evidence type="ECO:0000256" key="7">
    <source>
        <dbReference type="ARBA" id="ARBA00022692"/>
    </source>
</evidence>
<dbReference type="GO" id="GO:0008360">
    <property type="term" value="P:regulation of cell shape"/>
    <property type="evidence" value="ECO:0007669"/>
    <property type="project" value="UniProtKB-KW"/>
</dbReference>
<keyword evidence="12 14" id="KW-0472">Membrane</keyword>
<dbReference type="Pfam" id="PF00905">
    <property type="entry name" value="Transpeptidase"/>
    <property type="match status" value="1"/>
</dbReference>
<dbReference type="InterPro" id="IPR036138">
    <property type="entry name" value="PBP_dimer_sf"/>
</dbReference>
<evidence type="ECO:0000256" key="11">
    <source>
        <dbReference type="ARBA" id="ARBA00022989"/>
    </source>
</evidence>
<evidence type="ECO:0000313" key="18">
    <source>
        <dbReference type="Proteomes" id="UP000613768"/>
    </source>
</evidence>
<evidence type="ECO:0000256" key="5">
    <source>
        <dbReference type="ARBA" id="ARBA00022645"/>
    </source>
</evidence>
<evidence type="ECO:0000256" key="1">
    <source>
        <dbReference type="ARBA" id="ARBA00004167"/>
    </source>
</evidence>
<dbReference type="InterPro" id="IPR017790">
    <property type="entry name" value="Penicillin-binding_protein_2"/>
</dbReference>
<keyword evidence="9 14" id="KW-0133">Cell shape</keyword>
<reference evidence="17 18" key="1">
    <citation type="submission" date="2020-09" db="EMBL/GenBank/DDBJ databases">
        <title>Pseudoxanthomonas sp. CAU 1598 isolated from sand of Yaerae Beach.</title>
        <authorList>
            <person name="Kim W."/>
        </authorList>
    </citation>
    <scope>NUCLEOTIDE SEQUENCE [LARGE SCALE GENOMIC DNA]</scope>
    <source>
        <strain evidence="17 18">CAU 1598</strain>
    </source>
</reference>
<dbReference type="InterPro" id="IPR001460">
    <property type="entry name" value="PCN-bd_Tpept"/>
</dbReference>
<dbReference type="Gene3D" id="3.90.1310.10">
    <property type="entry name" value="Penicillin-binding protein 2a (Domain 2)"/>
    <property type="match status" value="1"/>
</dbReference>
<evidence type="ECO:0000259" key="16">
    <source>
        <dbReference type="Pfam" id="PF03717"/>
    </source>
</evidence>
<dbReference type="AlphaFoldDB" id="A0AAW3ZIW9"/>
<feature type="active site" description="Acyl-ester intermediate" evidence="14">
    <location>
        <position position="333"/>
    </location>
</feature>
<dbReference type="InterPro" id="IPR012338">
    <property type="entry name" value="Beta-lactam/transpept-like"/>
</dbReference>
<evidence type="ECO:0000256" key="3">
    <source>
        <dbReference type="ARBA" id="ARBA00022475"/>
    </source>
</evidence>
<evidence type="ECO:0000256" key="14">
    <source>
        <dbReference type="HAMAP-Rule" id="MF_02081"/>
    </source>
</evidence>
<comment type="function">
    <text evidence="14">Catalyzes cross-linking of the peptidoglycan cell wall.</text>
</comment>
<keyword evidence="13 14" id="KW-0961">Cell wall biogenesis/degradation</keyword>
<protein>
    <recommendedName>
        <fullName evidence="14">Peptidoglycan D,D-transpeptidase MrdA</fullName>
        <ecNumber evidence="14">3.4.16.4</ecNumber>
    </recommendedName>
    <alternativeName>
        <fullName evidence="14">Penicillin-binding protein 2</fullName>
        <shortName evidence="14">PBP-2</shortName>
    </alternativeName>
</protein>
<organism evidence="17 18">
    <name type="scientific">Pseudomarimonas arenosa</name>
    <dbReference type="NCBI Taxonomy" id="2774145"/>
    <lineage>
        <taxon>Bacteria</taxon>
        <taxon>Pseudomonadati</taxon>
        <taxon>Pseudomonadota</taxon>
        <taxon>Gammaproteobacteria</taxon>
        <taxon>Lysobacterales</taxon>
        <taxon>Lysobacteraceae</taxon>
        <taxon>Pseudomarimonas</taxon>
    </lineage>
</organism>
<evidence type="ECO:0000256" key="2">
    <source>
        <dbReference type="ARBA" id="ARBA00004236"/>
    </source>
</evidence>
<dbReference type="GO" id="GO:0071972">
    <property type="term" value="F:peptidoglycan L,D-transpeptidase activity"/>
    <property type="evidence" value="ECO:0007669"/>
    <property type="project" value="TreeGrafter"/>
</dbReference>
<dbReference type="InterPro" id="IPR005311">
    <property type="entry name" value="PBP_dimer"/>
</dbReference>
<dbReference type="InterPro" id="IPR050515">
    <property type="entry name" value="Beta-lactam/transpept"/>
</dbReference>
<dbReference type="SUPFAM" id="SSF56601">
    <property type="entry name" value="beta-lactamase/transpeptidase-like"/>
    <property type="match status" value="1"/>
</dbReference>
<evidence type="ECO:0000256" key="9">
    <source>
        <dbReference type="ARBA" id="ARBA00022960"/>
    </source>
</evidence>
<dbReference type="PANTHER" id="PTHR30627">
    <property type="entry name" value="PEPTIDOGLYCAN D,D-TRANSPEPTIDASE"/>
    <property type="match status" value="1"/>
</dbReference>
<accession>A0AAW3ZIW9</accession>
<dbReference type="EC" id="3.4.16.4" evidence="14"/>
<dbReference type="HAMAP" id="MF_02081">
    <property type="entry name" value="MrdA_transpept"/>
    <property type="match status" value="1"/>
</dbReference>
<keyword evidence="18" id="KW-1185">Reference proteome</keyword>
<keyword evidence="5 14" id="KW-0121">Carboxypeptidase</keyword>
<keyword evidence="7 14" id="KW-0812">Transmembrane</keyword>
<evidence type="ECO:0000256" key="10">
    <source>
        <dbReference type="ARBA" id="ARBA00022984"/>
    </source>
</evidence>
<dbReference type="GO" id="GO:0005886">
    <property type="term" value="C:plasma membrane"/>
    <property type="evidence" value="ECO:0007669"/>
    <property type="project" value="UniProtKB-SubCell"/>
</dbReference>
<comment type="caution">
    <text evidence="17">The sequence shown here is derived from an EMBL/GenBank/DDBJ whole genome shotgun (WGS) entry which is preliminary data.</text>
</comment>
<dbReference type="RefSeq" id="WP_192028520.1">
    <property type="nucleotide sequence ID" value="NZ_JACYTR010000007.1"/>
</dbReference>
<name>A0AAW3ZIW9_9GAMM</name>
<dbReference type="GO" id="GO:0009002">
    <property type="term" value="F:serine-type D-Ala-D-Ala carboxypeptidase activity"/>
    <property type="evidence" value="ECO:0007669"/>
    <property type="project" value="UniProtKB-UniRule"/>
</dbReference>
<dbReference type="GO" id="GO:0008658">
    <property type="term" value="F:penicillin binding"/>
    <property type="evidence" value="ECO:0007669"/>
    <property type="project" value="UniProtKB-UniRule"/>
</dbReference>
<evidence type="ECO:0000256" key="6">
    <source>
        <dbReference type="ARBA" id="ARBA00022670"/>
    </source>
</evidence>
<comment type="pathway">
    <text evidence="14">Cell wall biogenesis; peptidoglycan biosynthesis.</text>
</comment>
<evidence type="ECO:0000313" key="17">
    <source>
        <dbReference type="EMBL" id="MBD8525174.1"/>
    </source>
</evidence>
<feature type="domain" description="Penicillin-binding protein dimerisation" evidence="16">
    <location>
        <begin position="72"/>
        <end position="243"/>
    </location>
</feature>
<dbReference type="GO" id="GO:0009252">
    <property type="term" value="P:peptidoglycan biosynthetic process"/>
    <property type="evidence" value="ECO:0007669"/>
    <property type="project" value="UniProtKB-UniRule"/>
</dbReference>
<dbReference type="PANTHER" id="PTHR30627:SF2">
    <property type="entry name" value="PEPTIDOGLYCAN D,D-TRANSPEPTIDASE MRDA"/>
    <property type="match status" value="1"/>
</dbReference>
<keyword evidence="3 14" id="KW-1003">Cell membrane</keyword>
<dbReference type="NCBIfam" id="TIGR03423">
    <property type="entry name" value="pbp2_mrdA"/>
    <property type="match status" value="1"/>
</dbReference>
<keyword evidence="10 14" id="KW-0573">Peptidoglycan synthesis</keyword>
<evidence type="ECO:0000256" key="13">
    <source>
        <dbReference type="ARBA" id="ARBA00023316"/>
    </source>
</evidence>
<evidence type="ECO:0000256" key="8">
    <source>
        <dbReference type="ARBA" id="ARBA00022801"/>
    </source>
</evidence>
<sequence>MRIERRRWPRRQKRIKNTVAESNLFQARALIALLLIALALLILAGRFYWLQISQHDELLTRSDANRVKLHPIVPARGLIYDRNGELLADNVPAYRLEVVLEQVKDLPHLLDQLSQVIPLSEEERQRFLENRRQHRRFQPVPLRFRLSEAELAAFAVNRHRFPGVEAVPYLTRRYPRGDLFAHVIGYVGRIDKDELENLDPTRYAGTTHIGKLGVERAYEQRLHGEVGFEQVEVNAEGRVLRTLKRNPAGSGEHLYLSVDAKLQAAAVAAFGEQHGAAVAIDPRDGEVLALVSLPSFDPNLFVNGIASKDYAALQVPSRPLFNRAVLGGYEPGSTLKPFVALAGLELGLRRPGDTVFSGGAYRLPGQQREYRDWRKGGHGTVNLREALAQSVNTYFFDLAVDLGIDRMSGFIGRFGFGEPSGIDLSGEAVGILPTRGWKQATRGEPWYPGETVIAGIGQGFWVATPLQLARATAALASRGQLYQPRLVHAAQRGFDAALIDEPHPAPIDLGLQSANVQTVIDGMVAVMHSPTGTARESAADAGYLIAGKTGTAQRVSRVGDQAIDLDLLPFDLRHRALFVCFAPADAPTIALAVVVESGGSGSRAAAPVARKILDAWLLGGDGR</sequence>
<gene>
    <name evidence="14 17" type="primary">mrdA</name>
    <name evidence="17" type="ORF">IFO71_05405</name>
</gene>
<dbReference type="Gene3D" id="3.40.710.10">
    <property type="entry name" value="DD-peptidase/beta-lactamase superfamily"/>
    <property type="match status" value="1"/>
</dbReference>
<proteinExistence type="inferred from homology"/>
<dbReference type="SUPFAM" id="SSF56519">
    <property type="entry name" value="Penicillin binding protein dimerisation domain"/>
    <property type="match status" value="1"/>
</dbReference>
<keyword evidence="6 14" id="KW-0645">Protease</keyword>
<keyword evidence="4 14" id="KW-0997">Cell inner membrane</keyword>
<comment type="caution">
    <text evidence="14">Lacks conserved residue(s) required for the propagation of feature annotation.</text>
</comment>
<keyword evidence="8 14" id="KW-0378">Hydrolase</keyword>
<evidence type="ECO:0000259" key="15">
    <source>
        <dbReference type="Pfam" id="PF00905"/>
    </source>
</evidence>
<dbReference type="EMBL" id="JACYTR010000007">
    <property type="protein sequence ID" value="MBD8525174.1"/>
    <property type="molecule type" value="Genomic_DNA"/>
</dbReference>
<evidence type="ECO:0000256" key="12">
    <source>
        <dbReference type="ARBA" id="ARBA00023136"/>
    </source>
</evidence>
<dbReference type="Pfam" id="PF03717">
    <property type="entry name" value="PBP_dimer"/>
    <property type="match status" value="1"/>
</dbReference>
<feature type="domain" description="Penicillin-binding protein transpeptidase" evidence="15">
    <location>
        <begin position="275"/>
        <end position="614"/>
    </location>
</feature>
<dbReference type="GO" id="GO:0071555">
    <property type="term" value="P:cell wall organization"/>
    <property type="evidence" value="ECO:0007669"/>
    <property type="project" value="UniProtKB-KW"/>
</dbReference>
<keyword evidence="11 14" id="KW-1133">Transmembrane helix</keyword>